<protein>
    <submittedName>
        <fullName evidence="1">Uncharacterized protein</fullName>
    </submittedName>
</protein>
<organism evidence="1 2">
    <name type="scientific">Dendrobium chrysotoxum</name>
    <name type="common">Orchid</name>
    <dbReference type="NCBI Taxonomy" id="161865"/>
    <lineage>
        <taxon>Eukaryota</taxon>
        <taxon>Viridiplantae</taxon>
        <taxon>Streptophyta</taxon>
        <taxon>Embryophyta</taxon>
        <taxon>Tracheophyta</taxon>
        <taxon>Spermatophyta</taxon>
        <taxon>Magnoliopsida</taxon>
        <taxon>Liliopsida</taxon>
        <taxon>Asparagales</taxon>
        <taxon>Orchidaceae</taxon>
        <taxon>Epidendroideae</taxon>
        <taxon>Malaxideae</taxon>
        <taxon>Dendrobiinae</taxon>
        <taxon>Dendrobium</taxon>
    </lineage>
</organism>
<name>A0AAV7FUK3_DENCH</name>
<comment type="caution">
    <text evidence="1">The sequence shown here is derived from an EMBL/GenBank/DDBJ whole genome shotgun (WGS) entry which is preliminary data.</text>
</comment>
<keyword evidence="2" id="KW-1185">Reference proteome</keyword>
<proteinExistence type="predicted"/>
<reference evidence="1 2" key="1">
    <citation type="journal article" date="2021" name="Hortic Res">
        <title>Chromosome-scale assembly of the Dendrobium chrysotoxum genome enhances the understanding of orchid evolution.</title>
        <authorList>
            <person name="Zhang Y."/>
            <person name="Zhang G.Q."/>
            <person name="Zhang D."/>
            <person name="Liu X.D."/>
            <person name="Xu X.Y."/>
            <person name="Sun W.H."/>
            <person name="Yu X."/>
            <person name="Zhu X."/>
            <person name="Wang Z.W."/>
            <person name="Zhao X."/>
            <person name="Zhong W.Y."/>
            <person name="Chen H."/>
            <person name="Yin W.L."/>
            <person name="Huang T."/>
            <person name="Niu S.C."/>
            <person name="Liu Z.J."/>
        </authorList>
    </citation>
    <scope>NUCLEOTIDE SEQUENCE [LARGE SCALE GENOMIC DNA]</scope>
    <source>
        <strain evidence="1">Lindl</strain>
    </source>
</reference>
<evidence type="ECO:0000313" key="1">
    <source>
        <dbReference type="EMBL" id="KAH0447127.1"/>
    </source>
</evidence>
<sequence length="101" mass="11461">MPNKDTSPRDMVGCSPCLSWLKESRIGRVRILTVICEYAKFGLFAFSFFSGMPLREQGAPRAERENEVFCDVGICTYFDLFSDQSASFFDPARSSFSICFQ</sequence>
<gene>
    <name evidence="1" type="ORF">IEQ34_024042</name>
</gene>
<evidence type="ECO:0000313" key="2">
    <source>
        <dbReference type="Proteomes" id="UP000775213"/>
    </source>
</evidence>
<dbReference type="Proteomes" id="UP000775213">
    <property type="component" value="Unassembled WGS sequence"/>
</dbReference>
<dbReference type="AlphaFoldDB" id="A0AAV7FUK3"/>
<accession>A0AAV7FUK3</accession>
<dbReference type="EMBL" id="JAGFBR010000116">
    <property type="protein sequence ID" value="KAH0447127.1"/>
    <property type="molecule type" value="Genomic_DNA"/>
</dbReference>